<evidence type="ECO:0000313" key="1">
    <source>
        <dbReference type="EMBL" id="PON70046.1"/>
    </source>
</evidence>
<name>A0A2P5D9U4_TREOI</name>
<sequence>MPLYCDNRSAIRLVENSILHVRTKYVEVHYHFLEEKVLQEKLEICQVETEDQVADLFTKGLNATRFQKFREQLKMNQRKNVEESVLKGVFKEQHRLCNPL</sequence>
<keyword evidence="2" id="KW-1185">Reference proteome</keyword>
<reference evidence="2" key="1">
    <citation type="submission" date="2016-06" db="EMBL/GenBank/DDBJ databases">
        <title>Parallel loss of symbiosis genes in relatives of nitrogen-fixing non-legume Parasponia.</title>
        <authorList>
            <person name="Van Velzen R."/>
            <person name="Holmer R."/>
            <person name="Bu F."/>
            <person name="Rutten L."/>
            <person name="Van Zeijl A."/>
            <person name="Liu W."/>
            <person name="Santuari L."/>
            <person name="Cao Q."/>
            <person name="Sharma T."/>
            <person name="Shen D."/>
            <person name="Roswanjaya Y."/>
            <person name="Wardhani T."/>
            <person name="Kalhor M.S."/>
            <person name="Jansen J."/>
            <person name="Van den Hoogen J."/>
            <person name="Gungor B."/>
            <person name="Hartog M."/>
            <person name="Hontelez J."/>
            <person name="Verver J."/>
            <person name="Yang W.-C."/>
            <person name="Schijlen E."/>
            <person name="Repin R."/>
            <person name="Schilthuizen M."/>
            <person name="Schranz E."/>
            <person name="Heidstra R."/>
            <person name="Miyata K."/>
            <person name="Fedorova E."/>
            <person name="Kohlen W."/>
            <person name="Bisseling T."/>
            <person name="Smit S."/>
            <person name="Geurts R."/>
        </authorList>
    </citation>
    <scope>NUCLEOTIDE SEQUENCE [LARGE SCALE GENOMIC DNA]</scope>
    <source>
        <strain evidence="2">cv. RG33-2</strain>
    </source>
</reference>
<protein>
    <submittedName>
        <fullName evidence="1">Uncharacterized protein</fullName>
    </submittedName>
</protein>
<comment type="caution">
    <text evidence="1">The sequence shown here is derived from an EMBL/GenBank/DDBJ whole genome shotgun (WGS) entry which is preliminary data.</text>
</comment>
<dbReference type="CDD" id="cd09272">
    <property type="entry name" value="RNase_HI_RT_Ty1"/>
    <property type="match status" value="1"/>
</dbReference>
<dbReference type="AlphaFoldDB" id="A0A2P5D9U4"/>
<evidence type="ECO:0000313" key="2">
    <source>
        <dbReference type="Proteomes" id="UP000237000"/>
    </source>
</evidence>
<dbReference type="Proteomes" id="UP000237000">
    <property type="component" value="Unassembled WGS sequence"/>
</dbReference>
<dbReference type="STRING" id="63057.A0A2P5D9U4"/>
<dbReference type="InParanoid" id="A0A2P5D9U4"/>
<organism evidence="1 2">
    <name type="scientific">Trema orientale</name>
    <name type="common">Charcoal tree</name>
    <name type="synonym">Celtis orientalis</name>
    <dbReference type="NCBI Taxonomy" id="63057"/>
    <lineage>
        <taxon>Eukaryota</taxon>
        <taxon>Viridiplantae</taxon>
        <taxon>Streptophyta</taxon>
        <taxon>Embryophyta</taxon>
        <taxon>Tracheophyta</taxon>
        <taxon>Spermatophyta</taxon>
        <taxon>Magnoliopsida</taxon>
        <taxon>eudicotyledons</taxon>
        <taxon>Gunneridae</taxon>
        <taxon>Pentapetalae</taxon>
        <taxon>rosids</taxon>
        <taxon>fabids</taxon>
        <taxon>Rosales</taxon>
        <taxon>Cannabaceae</taxon>
        <taxon>Trema</taxon>
    </lineage>
</organism>
<proteinExistence type="predicted"/>
<dbReference type="OrthoDB" id="414945at2759"/>
<dbReference type="EMBL" id="JXTC01000285">
    <property type="protein sequence ID" value="PON70046.1"/>
    <property type="molecule type" value="Genomic_DNA"/>
</dbReference>
<gene>
    <name evidence="1" type="ORF">TorRG33x02_258000</name>
</gene>
<accession>A0A2P5D9U4</accession>